<protein>
    <submittedName>
        <fullName evidence="1">Uncharacterized protein</fullName>
    </submittedName>
</protein>
<evidence type="ECO:0000313" key="2">
    <source>
        <dbReference type="Proteomes" id="UP000028631"/>
    </source>
</evidence>
<proteinExistence type="predicted"/>
<gene>
    <name evidence="1" type="ORF">IV01_14545</name>
</gene>
<dbReference type="EMBL" id="JPQU01000040">
    <property type="protein sequence ID" value="KFE54793.1"/>
    <property type="molecule type" value="Genomic_DNA"/>
</dbReference>
<dbReference type="AlphaFoldDB" id="A0A085VH80"/>
<evidence type="ECO:0000313" key="1">
    <source>
        <dbReference type="EMBL" id="KFE54793.1"/>
    </source>
</evidence>
<organism evidence="1 2">
    <name type="scientific">Pseudomonas syringae</name>
    <dbReference type="NCBI Taxonomy" id="317"/>
    <lineage>
        <taxon>Bacteria</taxon>
        <taxon>Pseudomonadati</taxon>
        <taxon>Pseudomonadota</taxon>
        <taxon>Gammaproteobacteria</taxon>
        <taxon>Pseudomonadales</taxon>
        <taxon>Pseudomonadaceae</taxon>
        <taxon>Pseudomonas</taxon>
    </lineage>
</organism>
<reference evidence="1 2" key="1">
    <citation type="submission" date="2014-07" db="EMBL/GenBank/DDBJ databases">
        <title>Draft Genome Sequences of Environmental Pseudomonas syringae strains.</title>
        <authorList>
            <person name="Baltrus D.A."/>
            <person name="Berge O."/>
            <person name="Morris C."/>
        </authorList>
    </citation>
    <scope>NUCLEOTIDE SEQUENCE [LARGE SCALE GENOMIC DNA]</scope>
    <source>
        <strain evidence="1 2">GAW0119</strain>
    </source>
</reference>
<dbReference type="Proteomes" id="UP000028631">
    <property type="component" value="Unassembled WGS sequence"/>
</dbReference>
<keyword evidence="2" id="KW-1185">Reference proteome</keyword>
<name>A0A085VH80_PSESX</name>
<accession>A0A085VH80</accession>
<comment type="caution">
    <text evidence="1">The sequence shown here is derived from an EMBL/GenBank/DDBJ whole genome shotgun (WGS) entry which is preliminary data.</text>
</comment>
<sequence>MPSNQATRITRHTAFTFIAGKRAPTDERRNLWERCLPAIWATRFFRQTALSFITSKLGSYRFGVLALGRVGGRHKQVGCQAASRAFDLQRPVKTRWPGADIDSAGKPAWMPV</sequence>